<feature type="non-terminal residue" evidence="2">
    <location>
        <position position="105"/>
    </location>
</feature>
<accession>A0A0F9A2G0</accession>
<proteinExistence type="predicted"/>
<comment type="caution">
    <text evidence="2">The sequence shown here is derived from an EMBL/GenBank/DDBJ whole genome shotgun (WGS) entry which is preliminary data.</text>
</comment>
<keyword evidence="1" id="KW-0812">Transmembrane</keyword>
<organism evidence="2">
    <name type="scientific">marine sediment metagenome</name>
    <dbReference type="NCBI Taxonomy" id="412755"/>
    <lineage>
        <taxon>unclassified sequences</taxon>
        <taxon>metagenomes</taxon>
        <taxon>ecological metagenomes</taxon>
    </lineage>
</organism>
<reference evidence="2" key="1">
    <citation type="journal article" date="2015" name="Nature">
        <title>Complex archaea that bridge the gap between prokaryotes and eukaryotes.</title>
        <authorList>
            <person name="Spang A."/>
            <person name="Saw J.H."/>
            <person name="Jorgensen S.L."/>
            <person name="Zaremba-Niedzwiedzka K."/>
            <person name="Martijn J."/>
            <person name="Lind A.E."/>
            <person name="van Eijk R."/>
            <person name="Schleper C."/>
            <person name="Guy L."/>
            <person name="Ettema T.J."/>
        </authorList>
    </citation>
    <scope>NUCLEOTIDE SEQUENCE</scope>
</reference>
<dbReference type="AlphaFoldDB" id="A0A0F9A2G0"/>
<feature type="transmembrane region" description="Helical" evidence="1">
    <location>
        <begin position="7"/>
        <end position="24"/>
    </location>
</feature>
<dbReference type="EMBL" id="LAZR01048267">
    <property type="protein sequence ID" value="KKK92310.1"/>
    <property type="molecule type" value="Genomic_DNA"/>
</dbReference>
<keyword evidence="1" id="KW-1133">Transmembrane helix</keyword>
<keyword evidence="1" id="KW-0472">Membrane</keyword>
<name>A0A0F9A2G0_9ZZZZ</name>
<sequence length="105" mass="12010">MKNWKRGVAIFLLIVAPVAVYHLWPTDEARIRKLVMLEAQALGAEDMEAVMKGISFNYSDEKGLSYLLIKRLLERAFERYSDIKVSYNDMLVEVHEDGTATAVMD</sequence>
<evidence type="ECO:0000313" key="2">
    <source>
        <dbReference type="EMBL" id="KKK92310.1"/>
    </source>
</evidence>
<gene>
    <name evidence="2" type="ORF">LCGC14_2704230</name>
</gene>
<evidence type="ECO:0000256" key="1">
    <source>
        <dbReference type="SAM" id="Phobius"/>
    </source>
</evidence>
<protein>
    <submittedName>
        <fullName evidence="2">Uncharacterized protein</fullName>
    </submittedName>
</protein>